<dbReference type="EMBL" id="JBBKZT010000005">
    <property type="protein sequence ID" value="MEJ8847685.1"/>
    <property type="molecule type" value="Genomic_DNA"/>
</dbReference>
<evidence type="ECO:0000313" key="4">
    <source>
        <dbReference type="EMBL" id="MEJ8847685.1"/>
    </source>
</evidence>
<protein>
    <submittedName>
        <fullName evidence="4">Single-stranded DNA-binding protein</fullName>
    </submittedName>
</protein>
<keyword evidence="1 2" id="KW-0238">DNA-binding</keyword>
<proteinExistence type="predicted"/>
<dbReference type="CDD" id="cd04496">
    <property type="entry name" value="SSB_OBF"/>
    <property type="match status" value="1"/>
</dbReference>
<dbReference type="InterPro" id="IPR012340">
    <property type="entry name" value="NA-bd_OB-fold"/>
</dbReference>
<dbReference type="Pfam" id="PF00436">
    <property type="entry name" value="SSB"/>
    <property type="match status" value="1"/>
</dbReference>
<evidence type="ECO:0000256" key="2">
    <source>
        <dbReference type="PROSITE-ProRule" id="PRU00252"/>
    </source>
</evidence>
<accession>A0ABU8WLE8</accession>
<feature type="compositionally biased region" description="Low complexity" evidence="3">
    <location>
        <begin position="113"/>
        <end position="126"/>
    </location>
</feature>
<dbReference type="GO" id="GO:0003677">
    <property type="term" value="F:DNA binding"/>
    <property type="evidence" value="ECO:0007669"/>
    <property type="project" value="UniProtKB-KW"/>
</dbReference>
<dbReference type="RefSeq" id="WP_340342809.1">
    <property type="nucleotide sequence ID" value="NZ_JBBKZT010000005.1"/>
</dbReference>
<dbReference type="Gene3D" id="2.40.50.140">
    <property type="entry name" value="Nucleic acid-binding proteins"/>
    <property type="match status" value="1"/>
</dbReference>
<reference evidence="4 5" key="1">
    <citation type="submission" date="2024-03" db="EMBL/GenBank/DDBJ databases">
        <title>Novel species of the genus Variovorax.</title>
        <authorList>
            <person name="Liu Q."/>
            <person name="Xin Y.-H."/>
        </authorList>
    </citation>
    <scope>NUCLEOTIDE SEQUENCE [LARGE SCALE GENOMIC DNA]</scope>
    <source>
        <strain evidence="4 5">KACC 18900</strain>
    </source>
</reference>
<organism evidence="4 5">
    <name type="scientific">Variovorax rhizosphaerae</name>
    <dbReference type="NCBI Taxonomy" id="1836200"/>
    <lineage>
        <taxon>Bacteria</taxon>
        <taxon>Pseudomonadati</taxon>
        <taxon>Pseudomonadota</taxon>
        <taxon>Betaproteobacteria</taxon>
        <taxon>Burkholderiales</taxon>
        <taxon>Comamonadaceae</taxon>
        <taxon>Variovorax</taxon>
    </lineage>
</organism>
<evidence type="ECO:0000256" key="1">
    <source>
        <dbReference type="ARBA" id="ARBA00023125"/>
    </source>
</evidence>
<dbReference type="SUPFAM" id="SSF50249">
    <property type="entry name" value="Nucleic acid-binding proteins"/>
    <property type="match status" value="1"/>
</dbReference>
<sequence length="163" mass="16659">MSQFVALIVGRLAADPERKVGQSGRPYTRARVALSGGEGTGVQHVLVTAFSTSVQATLLALRAGMTVAVSGPMKAGVWVPPDGGAPRVNLSIVADNIMTLAEHERAGQAVRAARAAPAATPASTAPNLRRSNAGPPCSDAVRSREQARALWQPGAGVDSDGQA</sequence>
<dbReference type="PROSITE" id="PS50935">
    <property type="entry name" value="SSB"/>
    <property type="match status" value="1"/>
</dbReference>
<name>A0ABU8WLE8_9BURK</name>
<evidence type="ECO:0000313" key="5">
    <source>
        <dbReference type="Proteomes" id="UP001385892"/>
    </source>
</evidence>
<dbReference type="Proteomes" id="UP001385892">
    <property type="component" value="Unassembled WGS sequence"/>
</dbReference>
<evidence type="ECO:0000256" key="3">
    <source>
        <dbReference type="SAM" id="MobiDB-lite"/>
    </source>
</evidence>
<gene>
    <name evidence="4" type="ORF">WKW82_13580</name>
</gene>
<feature type="region of interest" description="Disordered" evidence="3">
    <location>
        <begin position="113"/>
        <end position="163"/>
    </location>
</feature>
<comment type="caution">
    <text evidence="4">The sequence shown here is derived from an EMBL/GenBank/DDBJ whole genome shotgun (WGS) entry which is preliminary data.</text>
</comment>
<dbReference type="InterPro" id="IPR000424">
    <property type="entry name" value="Primosome_PriB/ssb"/>
</dbReference>
<keyword evidence="5" id="KW-1185">Reference proteome</keyword>